<dbReference type="InterPro" id="IPR050496">
    <property type="entry name" value="SNF2_RAD54_helicase_repair"/>
</dbReference>
<name>A0A1L0CLG9_9ASCO</name>
<dbReference type="Gene3D" id="3.40.50.10810">
    <property type="entry name" value="Tandem AAA-ATPase domain"/>
    <property type="match status" value="2"/>
</dbReference>
<dbReference type="GO" id="GO:0045003">
    <property type="term" value="P:double-strand break repair via synthesis-dependent strand annealing"/>
    <property type="evidence" value="ECO:0007669"/>
    <property type="project" value="TreeGrafter"/>
</dbReference>
<keyword evidence="9" id="KW-0067">ATP-binding</keyword>
<dbReference type="GO" id="GO:0007131">
    <property type="term" value="P:reciprocal meiotic recombination"/>
    <property type="evidence" value="ECO:0007669"/>
    <property type="project" value="TreeGrafter"/>
</dbReference>
<keyword evidence="7" id="KW-0378">Hydrolase</keyword>
<evidence type="ECO:0000256" key="8">
    <source>
        <dbReference type="ARBA" id="ARBA00022806"/>
    </source>
</evidence>
<dbReference type="CDD" id="cd18793">
    <property type="entry name" value="SF2_C_SNF"/>
    <property type="match status" value="1"/>
</dbReference>
<keyword evidence="11" id="KW-0234">DNA repair</keyword>
<dbReference type="PANTHER" id="PTHR45629:SF7">
    <property type="entry name" value="DNA EXCISION REPAIR PROTEIN ERCC-6-RELATED"/>
    <property type="match status" value="1"/>
</dbReference>
<dbReference type="EMBL" id="FQNF01000020">
    <property type="protein sequence ID" value="SGZ39257.1"/>
    <property type="molecule type" value="Genomic_DNA"/>
</dbReference>
<dbReference type="Pfam" id="PF08658">
    <property type="entry name" value="Rad54_N"/>
    <property type="match status" value="1"/>
</dbReference>
<dbReference type="GO" id="GO:0016817">
    <property type="term" value="F:hydrolase activity, acting on acid anhydrides"/>
    <property type="evidence" value="ECO:0007669"/>
    <property type="project" value="InterPro"/>
</dbReference>
<evidence type="ECO:0000256" key="9">
    <source>
        <dbReference type="ARBA" id="ARBA00022840"/>
    </source>
</evidence>
<evidence type="ECO:0000256" key="3">
    <source>
        <dbReference type="ARBA" id="ARBA00012551"/>
    </source>
</evidence>
<dbReference type="GO" id="GO:0000722">
    <property type="term" value="P:telomere maintenance via recombination"/>
    <property type="evidence" value="ECO:0007669"/>
    <property type="project" value="EnsemblFungi"/>
</dbReference>
<dbReference type="Pfam" id="PF00271">
    <property type="entry name" value="Helicase_C"/>
    <property type="match status" value="1"/>
</dbReference>
<keyword evidence="17" id="KW-1185">Reference proteome</keyword>
<evidence type="ECO:0000256" key="5">
    <source>
        <dbReference type="ARBA" id="ARBA00022741"/>
    </source>
</evidence>
<dbReference type="FunFam" id="3.40.50.300:FF:000332">
    <property type="entry name" value="DNA repair and recombination protein RAD54-like"/>
    <property type="match status" value="1"/>
</dbReference>
<evidence type="ECO:0000256" key="1">
    <source>
        <dbReference type="ARBA" id="ARBA00004123"/>
    </source>
</evidence>
<evidence type="ECO:0000256" key="12">
    <source>
        <dbReference type="ARBA" id="ARBA00023242"/>
    </source>
</evidence>
<dbReference type="InterPro" id="IPR049730">
    <property type="entry name" value="SNF2/RAD54-like_C"/>
</dbReference>
<dbReference type="GO" id="GO:0030491">
    <property type="term" value="P:heteroduplex formation"/>
    <property type="evidence" value="ECO:0007669"/>
    <property type="project" value="EnsemblFungi"/>
</dbReference>
<keyword evidence="5" id="KW-0547">Nucleotide-binding</keyword>
<dbReference type="SMART" id="SM00487">
    <property type="entry name" value="DEXDc"/>
    <property type="match status" value="1"/>
</dbReference>
<dbReference type="GO" id="GO:0003678">
    <property type="term" value="F:DNA helicase activity"/>
    <property type="evidence" value="ECO:0007669"/>
    <property type="project" value="UniProtKB-EC"/>
</dbReference>
<evidence type="ECO:0000256" key="7">
    <source>
        <dbReference type="ARBA" id="ARBA00022801"/>
    </source>
</evidence>
<keyword evidence="10" id="KW-0238">DNA-binding</keyword>
<dbReference type="GO" id="GO:0003677">
    <property type="term" value="F:DNA binding"/>
    <property type="evidence" value="ECO:0007669"/>
    <property type="project" value="UniProtKB-KW"/>
</dbReference>
<dbReference type="AlphaFoldDB" id="A0A1L0CLG9"/>
<reference evidence="17" key="1">
    <citation type="submission" date="2016-11" db="EMBL/GenBank/DDBJ databases">
        <authorList>
            <person name="Guldener U."/>
        </authorList>
    </citation>
    <scope>NUCLEOTIDE SEQUENCE [LARGE SCALE GENOMIC DNA]</scope>
</reference>
<dbReference type="Gene3D" id="1.20.120.850">
    <property type="entry name" value="SWI2/SNF2 ATPases, N-terminal domain"/>
    <property type="match status" value="1"/>
</dbReference>
<dbReference type="Proteomes" id="UP000183365">
    <property type="component" value="Unassembled WGS sequence"/>
</dbReference>
<dbReference type="InterPro" id="IPR038718">
    <property type="entry name" value="SNF2-like_sf"/>
</dbReference>
<dbReference type="SMART" id="SM00490">
    <property type="entry name" value="HELICc"/>
    <property type="match status" value="1"/>
</dbReference>
<keyword evidence="4" id="KW-0597">Phosphoprotein</keyword>
<dbReference type="GO" id="GO:0005634">
    <property type="term" value="C:nucleus"/>
    <property type="evidence" value="ECO:0007669"/>
    <property type="project" value="UniProtKB-SubCell"/>
</dbReference>
<evidence type="ECO:0000256" key="4">
    <source>
        <dbReference type="ARBA" id="ARBA00022553"/>
    </source>
</evidence>
<evidence type="ECO:0000259" key="14">
    <source>
        <dbReference type="PROSITE" id="PS51192"/>
    </source>
</evidence>
<dbReference type="GO" id="GO:0006338">
    <property type="term" value="P:chromatin remodeling"/>
    <property type="evidence" value="ECO:0007669"/>
    <property type="project" value="EnsemblFungi"/>
</dbReference>
<accession>A0A1L0CLG9</accession>
<keyword evidence="8" id="KW-0347">Helicase</keyword>
<evidence type="ECO:0000259" key="15">
    <source>
        <dbReference type="PROSITE" id="PS51194"/>
    </source>
</evidence>
<keyword evidence="12" id="KW-0539">Nucleus</keyword>
<dbReference type="GO" id="GO:0015616">
    <property type="term" value="F:DNA translocase activity"/>
    <property type="evidence" value="ECO:0007669"/>
    <property type="project" value="EnsemblFungi"/>
</dbReference>
<dbReference type="VEuPathDB" id="FungiDB:HGUI_01457"/>
<dbReference type="InterPro" id="IPR001650">
    <property type="entry name" value="Helicase_C-like"/>
</dbReference>
<dbReference type="GO" id="GO:0005524">
    <property type="term" value="F:ATP binding"/>
    <property type="evidence" value="ECO:0007669"/>
    <property type="project" value="UniProtKB-KW"/>
</dbReference>
<dbReference type="InterPro" id="IPR000330">
    <property type="entry name" value="SNF2_N"/>
</dbReference>
<dbReference type="PROSITE" id="PS51194">
    <property type="entry name" value="HELICASE_CTER"/>
    <property type="match status" value="1"/>
</dbReference>
<dbReference type="PANTHER" id="PTHR45629">
    <property type="entry name" value="SNF2/RAD54 FAMILY MEMBER"/>
    <property type="match status" value="1"/>
</dbReference>
<dbReference type="InterPro" id="IPR027417">
    <property type="entry name" value="P-loop_NTPase"/>
</dbReference>
<evidence type="ECO:0000256" key="13">
    <source>
        <dbReference type="ARBA" id="ARBA00047995"/>
    </source>
</evidence>
<feature type="domain" description="Helicase ATP-binding" evidence="14">
    <location>
        <begin position="366"/>
        <end position="546"/>
    </location>
</feature>
<dbReference type="Gene3D" id="3.40.50.300">
    <property type="entry name" value="P-loop containing nucleotide triphosphate hydrolases"/>
    <property type="match status" value="1"/>
</dbReference>
<dbReference type="SUPFAM" id="SSF52540">
    <property type="entry name" value="P-loop containing nucleoside triphosphate hydrolases"/>
    <property type="match status" value="2"/>
</dbReference>
<dbReference type="PROSITE" id="PS51192">
    <property type="entry name" value="HELICASE_ATP_BIND_1"/>
    <property type="match status" value="1"/>
</dbReference>
<sequence>MAKRYYEAAKDGTRLTSIGKNPRIKREKIDESLSMTKLIKPFTVPFQGNNKMNTENYNDVDDTKYMRASKRKAREAIHNLNSDNLENSNVQECEEDHDFIQHGKVQKRIDALSSRNLKKIQEAGNSVDKISFKVPIKNYTRTHIMDYTLGNRPRVQIENLKARPLHDPYGELAILLYDPTADGDMPDLSVEEDLKQLEMKRQEELLKDPKKMKEEQKRLAREMKAAANKGDQDLIEIKKKVVANGIIAKKMSNGLENKSLTALLPPVFTISEEEKLRILNSQPNVPIVIDPKLAKILRPHQVEGVRFLYRCVTGLVMQDFMRRKDILEGINLPGDEDSTDGEDDDMSEFIVDDEEKKTDETVTKAAAKARNAYGCIMADEMGLGKTLQCLTLLWTMIKQGPRGTPMIQKAIIVCPSSLVGNWANEITKWLGPNALTPLAMTGKKQATGGLSPQEAIKAWAAAENRQITRPVLIISYETLRLNIKNLNNCEVGLLLADEGHRLKNEESLTFKALNSINCNRRVILSGTPIQNDLSEYFALLNFSNPGLLGTRSDFRKHFEMPILRGRDADADEEEKNKSDLRLKQLSEIVNKFIIRRTNDILAKYLPCKYEHVIFVKLTPFQEDVYEKYVSDCGLNNIELDNPEAINSRTSTNGETPLKAIGVLKKLCNHPDLIDIEKEVPDFDNFPPDYKPADFNRVRSSKVQHQYSGKFAILYRMLKSIRAETDDKIVLISNYTHTLDLIEIFCNMYQYGFIRLDGTQTVNKRSKIVDRFNDPNNTNDFIFLLSSKAGGCGINLIGANRLILLDPDWNPASDQQALARVWRDGQKKDCFIYRFISTGTIEEKIYQRQSMKMSLSSCVVDENDDVERLFSSNNLKKLFKYDGKSACNTHTTFNCKRCVNGQQRKRAEAMLYGDATTWNHLNHEDLKNTNDHLLKKEYGHNDVTYAFQYISHV</sequence>
<dbReference type="InterPro" id="IPR013967">
    <property type="entry name" value="Rad54_N"/>
</dbReference>
<evidence type="ECO:0000256" key="11">
    <source>
        <dbReference type="ARBA" id="ARBA00023204"/>
    </source>
</evidence>
<comment type="similarity">
    <text evidence="2">Belongs to the SNF2/RAD54 helicase family.</text>
</comment>
<dbReference type="EC" id="3.6.4.12" evidence="3"/>
<evidence type="ECO:0000256" key="10">
    <source>
        <dbReference type="ARBA" id="ARBA00023125"/>
    </source>
</evidence>
<dbReference type="InterPro" id="IPR014001">
    <property type="entry name" value="Helicase_ATP-bd"/>
</dbReference>
<comment type="catalytic activity">
    <reaction evidence="13">
        <text>ATP + H2O = ADP + phosphate + H(+)</text>
        <dbReference type="Rhea" id="RHEA:13065"/>
        <dbReference type="ChEBI" id="CHEBI:15377"/>
        <dbReference type="ChEBI" id="CHEBI:15378"/>
        <dbReference type="ChEBI" id="CHEBI:30616"/>
        <dbReference type="ChEBI" id="CHEBI:43474"/>
        <dbReference type="ChEBI" id="CHEBI:456216"/>
        <dbReference type="EC" id="3.6.4.12"/>
    </reaction>
</comment>
<evidence type="ECO:0000313" key="16">
    <source>
        <dbReference type="EMBL" id="SGZ39257.1"/>
    </source>
</evidence>
<proteinExistence type="inferred from homology"/>
<organism evidence="16 17">
    <name type="scientific">Hanseniaspora guilliermondii</name>
    <dbReference type="NCBI Taxonomy" id="56406"/>
    <lineage>
        <taxon>Eukaryota</taxon>
        <taxon>Fungi</taxon>
        <taxon>Dikarya</taxon>
        <taxon>Ascomycota</taxon>
        <taxon>Saccharomycotina</taxon>
        <taxon>Saccharomycetes</taxon>
        <taxon>Saccharomycodales</taxon>
        <taxon>Saccharomycodaceae</taxon>
        <taxon>Hanseniaspora</taxon>
    </lineage>
</organism>
<dbReference type="Pfam" id="PF00176">
    <property type="entry name" value="SNF2-rel_dom"/>
    <property type="match status" value="1"/>
</dbReference>
<dbReference type="GO" id="GO:0032392">
    <property type="term" value="P:DNA geometric change"/>
    <property type="evidence" value="ECO:0007669"/>
    <property type="project" value="EnsemblFungi"/>
</dbReference>
<evidence type="ECO:0000256" key="2">
    <source>
        <dbReference type="ARBA" id="ARBA00007025"/>
    </source>
</evidence>
<dbReference type="OrthoDB" id="413460at2759"/>
<comment type="subcellular location">
    <subcellularLocation>
        <location evidence="1">Nucleus</location>
    </subcellularLocation>
</comment>
<gene>
    <name evidence="16" type="ORF">HGUI_01457</name>
</gene>
<evidence type="ECO:0000313" key="17">
    <source>
        <dbReference type="Proteomes" id="UP000183365"/>
    </source>
</evidence>
<feature type="domain" description="Helicase C-terminal" evidence="15">
    <location>
        <begin position="712"/>
        <end position="866"/>
    </location>
</feature>
<keyword evidence="6" id="KW-0227">DNA damage</keyword>
<evidence type="ECO:0000256" key="6">
    <source>
        <dbReference type="ARBA" id="ARBA00022763"/>
    </source>
</evidence>
<protein>
    <recommendedName>
        <fullName evidence="3">DNA helicase</fullName>
        <ecNumber evidence="3">3.6.4.12</ecNumber>
    </recommendedName>
</protein>